<reference evidence="2 3" key="1">
    <citation type="journal article" date="2015" name="Genome Announc.">
        <title>Expanding the biotechnology potential of lactobacilli through comparative genomics of 213 strains and associated genera.</title>
        <authorList>
            <person name="Sun Z."/>
            <person name="Harris H.M."/>
            <person name="McCann A."/>
            <person name="Guo C."/>
            <person name="Argimon S."/>
            <person name="Zhang W."/>
            <person name="Yang X."/>
            <person name="Jeffery I.B."/>
            <person name="Cooney J.C."/>
            <person name="Kagawa T.F."/>
            <person name="Liu W."/>
            <person name="Song Y."/>
            <person name="Salvetti E."/>
            <person name="Wrobel A."/>
            <person name="Rasinkangas P."/>
            <person name="Parkhill J."/>
            <person name="Rea M.C."/>
            <person name="O'Sullivan O."/>
            <person name="Ritari J."/>
            <person name="Douillard F.P."/>
            <person name="Paul Ross R."/>
            <person name="Yang R."/>
            <person name="Briner A.E."/>
            <person name="Felis G.E."/>
            <person name="de Vos W.M."/>
            <person name="Barrangou R."/>
            <person name="Klaenhammer T.R."/>
            <person name="Caufield P.W."/>
            <person name="Cui Y."/>
            <person name="Zhang H."/>
            <person name="O'Toole P.W."/>
        </authorList>
    </citation>
    <scope>NUCLEOTIDE SEQUENCE [LARGE SCALE GENOMIC DNA]</scope>
    <source>
        <strain evidence="2 3">DSM 19394</strain>
    </source>
</reference>
<evidence type="ECO:0000313" key="2">
    <source>
        <dbReference type="EMBL" id="KRK94047.1"/>
    </source>
</evidence>
<dbReference type="PATRIC" id="fig|1423715.3.peg.1412"/>
<comment type="caution">
    <text evidence="2">The sequence shown here is derived from an EMBL/GenBank/DDBJ whole genome shotgun (WGS) entry which is preliminary data.</text>
</comment>
<keyword evidence="3" id="KW-1185">Reference proteome</keyword>
<evidence type="ECO:0008006" key="4">
    <source>
        <dbReference type="Google" id="ProtNLM"/>
    </source>
</evidence>
<dbReference type="Proteomes" id="UP000051955">
    <property type="component" value="Unassembled WGS sequence"/>
</dbReference>
<gene>
    <name evidence="2" type="ORF">FD25_GL001377</name>
</gene>
<name>A0A0R1LEJ6_9LACO</name>
<dbReference type="EMBL" id="AZDV01000028">
    <property type="protein sequence ID" value="KRK94047.1"/>
    <property type="molecule type" value="Genomic_DNA"/>
</dbReference>
<dbReference type="STRING" id="1423715.FD25_GL001377"/>
<protein>
    <recommendedName>
        <fullName evidence="4">Cell surface protein</fullName>
    </recommendedName>
</protein>
<accession>A0A0R1LEJ6</accession>
<dbReference type="RefSeq" id="WP_057804760.1">
    <property type="nucleotide sequence ID" value="NZ_AZDV01000028.1"/>
</dbReference>
<proteinExistence type="predicted"/>
<evidence type="ECO:0000256" key="1">
    <source>
        <dbReference type="SAM" id="SignalP"/>
    </source>
</evidence>
<dbReference type="OrthoDB" id="2300155at2"/>
<evidence type="ECO:0000313" key="3">
    <source>
        <dbReference type="Proteomes" id="UP000051955"/>
    </source>
</evidence>
<sequence>MKKWLLGSIALLMGLGLLGSTPVQAAKYTVKIGPTTAFKEFLHISPYYRTTKTVKAQIDTNPITRTSTAAATQTLTIPKGTVLAANNIANRKVYQIDAAQLSYGVLKPLIKKGVVPTDQFYGKIKASAHALTKVARPTYLPAYSYGDLYPGQTTQTINHVFGEQVGPKVLLTSDGYLERHVATNLKANQFVRLQLRPQSSAKIQKTTVKGATRYLYFKTKVAGIPTKHVRSTGNYRYRLALANRHQPIYQQGNSDDDGAGSFYSLYRLGKQTYFTPLGNDGSGD</sequence>
<organism evidence="2 3">
    <name type="scientific">Levilactobacillus acidifarinae DSM 19394 = JCM 15949</name>
    <dbReference type="NCBI Taxonomy" id="1423715"/>
    <lineage>
        <taxon>Bacteria</taxon>
        <taxon>Bacillati</taxon>
        <taxon>Bacillota</taxon>
        <taxon>Bacilli</taxon>
        <taxon>Lactobacillales</taxon>
        <taxon>Lactobacillaceae</taxon>
        <taxon>Levilactobacillus</taxon>
    </lineage>
</organism>
<feature type="signal peptide" evidence="1">
    <location>
        <begin position="1"/>
        <end position="25"/>
    </location>
</feature>
<feature type="chain" id="PRO_5006407244" description="Cell surface protein" evidence="1">
    <location>
        <begin position="26"/>
        <end position="284"/>
    </location>
</feature>
<dbReference type="AlphaFoldDB" id="A0A0R1LEJ6"/>
<keyword evidence="1" id="KW-0732">Signal</keyword>